<gene>
    <name evidence="4" type="ORF">DERYTH_LOCUS15619</name>
</gene>
<reference evidence="4" key="1">
    <citation type="submission" date="2021-06" db="EMBL/GenBank/DDBJ databases">
        <authorList>
            <person name="Kallberg Y."/>
            <person name="Tangrot J."/>
            <person name="Rosling A."/>
        </authorList>
    </citation>
    <scope>NUCLEOTIDE SEQUENCE</scope>
    <source>
        <strain evidence="4">MA453B</strain>
    </source>
</reference>
<keyword evidence="2" id="KW-0294">Fucose metabolism</keyword>
<dbReference type="EMBL" id="CAJVPY010012811">
    <property type="protein sequence ID" value="CAG8736590.1"/>
    <property type="molecule type" value="Genomic_DNA"/>
</dbReference>
<protein>
    <submittedName>
        <fullName evidence="4">17874_t:CDS:1</fullName>
    </submittedName>
</protein>
<dbReference type="PANTHER" id="PTHR36050:SF1">
    <property type="entry name" value="O-FUCOSYLTRANSFERASE 30"/>
    <property type="match status" value="1"/>
</dbReference>
<evidence type="ECO:0000313" key="5">
    <source>
        <dbReference type="Proteomes" id="UP000789405"/>
    </source>
</evidence>
<organism evidence="4 5">
    <name type="scientific">Dentiscutata erythropus</name>
    <dbReference type="NCBI Taxonomy" id="1348616"/>
    <lineage>
        <taxon>Eukaryota</taxon>
        <taxon>Fungi</taxon>
        <taxon>Fungi incertae sedis</taxon>
        <taxon>Mucoromycota</taxon>
        <taxon>Glomeromycotina</taxon>
        <taxon>Glomeromycetes</taxon>
        <taxon>Diversisporales</taxon>
        <taxon>Gigasporaceae</taxon>
        <taxon>Dentiscutata</taxon>
    </lineage>
</organism>
<dbReference type="OrthoDB" id="1882547at2759"/>
<keyword evidence="3" id="KW-0119">Carbohydrate metabolism</keyword>
<keyword evidence="5" id="KW-1185">Reference proteome</keyword>
<dbReference type="AlphaFoldDB" id="A0A9N9IIU8"/>
<dbReference type="GO" id="GO:0006004">
    <property type="term" value="P:fucose metabolic process"/>
    <property type="evidence" value="ECO:0007669"/>
    <property type="project" value="UniProtKB-KW"/>
</dbReference>
<keyword evidence="1" id="KW-0808">Transferase</keyword>
<evidence type="ECO:0000256" key="3">
    <source>
        <dbReference type="ARBA" id="ARBA00023277"/>
    </source>
</evidence>
<dbReference type="Gene3D" id="3.40.50.11340">
    <property type="match status" value="1"/>
</dbReference>
<dbReference type="Pfam" id="PF10250">
    <property type="entry name" value="O-FucT"/>
    <property type="match status" value="1"/>
</dbReference>
<dbReference type="PANTHER" id="PTHR36050">
    <property type="entry name" value="O-FUCOSYLTRANSFERASE 30"/>
    <property type="match status" value="1"/>
</dbReference>
<comment type="caution">
    <text evidence="4">The sequence shown here is derived from an EMBL/GenBank/DDBJ whole genome shotgun (WGS) entry which is preliminary data.</text>
</comment>
<dbReference type="InterPro" id="IPR019378">
    <property type="entry name" value="GDP-Fuc_O-FucTrfase"/>
</dbReference>
<evidence type="ECO:0000256" key="1">
    <source>
        <dbReference type="ARBA" id="ARBA00022679"/>
    </source>
</evidence>
<dbReference type="Gene3D" id="3.40.50.11350">
    <property type="match status" value="1"/>
</dbReference>
<dbReference type="Proteomes" id="UP000789405">
    <property type="component" value="Unassembled WGS sequence"/>
</dbReference>
<evidence type="ECO:0000313" key="4">
    <source>
        <dbReference type="EMBL" id="CAG8736590.1"/>
    </source>
</evidence>
<dbReference type="CDD" id="cd11296">
    <property type="entry name" value="O-FucT_like"/>
    <property type="match status" value="1"/>
</dbReference>
<name>A0A9N9IIU8_9GLOM</name>
<proteinExistence type="predicted"/>
<evidence type="ECO:0000256" key="2">
    <source>
        <dbReference type="ARBA" id="ARBA00023253"/>
    </source>
</evidence>
<dbReference type="GO" id="GO:0016740">
    <property type="term" value="F:transferase activity"/>
    <property type="evidence" value="ECO:0007669"/>
    <property type="project" value="UniProtKB-KW"/>
</dbReference>
<accession>A0A9N9IIU8</accession>
<sequence>MIHQENYLTYLPHSGFHNQRIALENAVFLAWFLNRTLIIPPLLMYKSRALIPIGRSFEDLYNRLSKHTVCKNNSLENCQAESYIRYNWEELMDFTFLKQNIKYIYRQDFNFNHLIESLYINNDAEIYNISNSREQQYCDYNTSKFQKCVNLVELRRRSEKLLHFGSVFSSHKIIATLPENRNFKTKLKQMMLPNNPTILSIANKIVDKIGGTNSFIGVHARLGDSIFLKHQNMTVQNLIETIQNDFKDIDIKDGSACLPTKIFLATDKRDSESLRLFFQTFPCVHMLNDFDDLLEPLKSLKNPSDGTIMYEFLIPFVDLLVVSRGYKFYKTSSSTFSRYAGFLNRLWLDNLE</sequence>